<accession>A0A0C2XFM6</accession>
<dbReference type="Gene3D" id="3.40.50.10540">
    <property type="entry name" value="Crotonobetainyl-coa:carnitine coa-transferase, domain 1"/>
    <property type="match status" value="1"/>
</dbReference>
<dbReference type="GO" id="GO:0003824">
    <property type="term" value="F:catalytic activity"/>
    <property type="evidence" value="ECO:0007669"/>
    <property type="project" value="InterPro"/>
</dbReference>
<dbReference type="EMBL" id="KN831803">
    <property type="protein sequence ID" value="KIM36718.1"/>
    <property type="molecule type" value="Genomic_DNA"/>
</dbReference>
<sequence>MPTNPTYSVPRESHILLHDGILSNPLHTPFLPPEIKDAAKSIEFIGSSEPSIPINWRFAESISAIKGFQAAMLNVLLKKKYGVEYQKVVINTDHAQLFIMSVMLPVIDPLGAKIRLSDREGWYKYYPDGDKHHVLDGGNFVSASTNIYKTKDGRFFHLHGSLNAVPIQRALSLSSPPASEGSLSFTDACSLYQTAISQYTASELESLMDDTHRQAGTTCWSTTEYLSSPHGKANAHVGLYEVHHIPSTYSPKAQEPMWWTPFGLSEAPHEAPLKTSARRPLLGLKVLDLTRIIASPTITRELAELGASVLRITSPNVPDMTALLADLGWGKWNAHLDLTRLPDRERLRALILESDVVVDGYRPGVMEKWGFGKEDILTMFEGKKKGVVYVRENCYGWNGPWMGRSGWQQISDANCGVSLEFGRAMGNDEPVTPIFPNSDYCTGVAGATGVLQALLERAEKGGSFVVDVALNYYSQWLINTCSTYPPQIWDQLWEAYDRPILRHTDNMGVTLYPLIKKLTENPLGARIFNPDFFELRENKAIGVPIQTVKPILGFPEGVVELGYNIGSRGNGVDEARWPEDLLTEIIKV</sequence>
<comment type="similarity">
    <text evidence="1">Belongs to the CoA-transferase III family.</text>
</comment>
<dbReference type="InterPro" id="IPR003673">
    <property type="entry name" value="CoA-Trfase_fam_III"/>
</dbReference>
<evidence type="ECO:0000313" key="2">
    <source>
        <dbReference type="EMBL" id="KIM36718.1"/>
    </source>
</evidence>
<reference evidence="3" key="2">
    <citation type="submission" date="2015-01" db="EMBL/GenBank/DDBJ databases">
        <title>Evolutionary Origins and Diversification of the Mycorrhizal Mutualists.</title>
        <authorList>
            <consortium name="DOE Joint Genome Institute"/>
            <consortium name="Mycorrhizal Genomics Consortium"/>
            <person name="Kohler A."/>
            <person name="Kuo A."/>
            <person name="Nagy L.G."/>
            <person name="Floudas D."/>
            <person name="Copeland A."/>
            <person name="Barry K.W."/>
            <person name="Cichocki N."/>
            <person name="Veneault-Fourrey C."/>
            <person name="LaButti K."/>
            <person name="Lindquist E.A."/>
            <person name="Lipzen A."/>
            <person name="Lundell T."/>
            <person name="Morin E."/>
            <person name="Murat C."/>
            <person name="Riley R."/>
            <person name="Ohm R."/>
            <person name="Sun H."/>
            <person name="Tunlid A."/>
            <person name="Henrissat B."/>
            <person name="Grigoriev I.V."/>
            <person name="Hibbett D.S."/>
            <person name="Martin F."/>
        </authorList>
    </citation>
    <scope>NUCLEOTIDE SEQUENCE [LARGE SCALE GENOMIC DNA]</scope>
    <source>
        <strain evidence="3">h7</strain>
    </source>
</reference>
<dbReference type="InterPro" id="IPR052985">
    <property type="entry name" value="CoA-trans_III_biosynth/detox"/>
</dbReference>
<dbReference type="PANTHER" id="PTHR48229:SF2">
    <property type="entry name" value="CAIB_BAIF FAMILY PROTEIN"/>
    <property type="match status" value="1"/>
</dbReference>
<protein>
    <recommendedName>
        <fullName evidence="4">CoA-transferase family III</fullName>
    </recommendedName>
</protein>
<dbReference type="Pfam" id="PF02515">
    <property type="entry name" value="CoA_transf_3"/>
    <property type="match status" value="1"/>
</dbReference>
<keyword evidence="3" id="KW-1185">Reference proteome</keyword>
<dbReference type="HOGENOM" id="CLU_021588_1_1_1"/>
<organism evidence="2 3">
    <name type="scientific">Hebeloma cylindrosporum</name>
    <dbReference type="NCBI Taxonomy" id="76867"/>
    <lineage>
        <taxon>Eukaryota</taxon>
        <taxon>Fungi</taxon>
        <taxon>Dikarya</taxon>
        <taxon>Basidiomycota</taxon>
        <taxon>Agaricomycotina</taxon>
        <taxon>Agaricomycetes</taxon>
        <taxon>Agaricomycetidae</taxon>
        <taxon>Agaricales</taxon>
        <taxon>Agaricineae</taxon>
        <taxon>Hymenogastraceae</taxon>
        <taxon>Hebeloma</taxon>
    </lineage>
</organism>
<dbReference type="OrthoDB" id="2308815at2759"/>
<evidence type="ECO:0008006" key="4">
    <source>
        <dbReference type="Google" id="ProtNLM"/>
    </source>
</evidence>
<evidence type="ECO:0000313" key="3">
    <source>
        <dbReference type="Proteomes" id="UP000053424"/>
    </source>
</evidence>
<evidence type="ECO:0000256" key="1">
    <source>
        <dbReference type="ARBA" id="ARBA00008383"/>
    </source>
</evidence>
<name>A0A0C2XFM6_HEBCY</name>
<dbReference type="InterPro" id="IPR023606">
    <property type="entry name" value="CoA-Trfase_III_dom_1_sf"/>
</dbReference>
<reference evidence="2 3" key="1">
    <citation type="submission" date="2014-04" db="EMBL/GenBank/DDBJ databases">
        <authorList>
            <consortium name="DOE Joint Genome Institute"/>
            <person name="Kuo A."/>
            <person name="Gay G."/>
            <person name="Dore J."/>
            <person name="Kohler A."/>
            <person name="Nagy L.G."/>
            <person name="Floudas D."/>
            <person name="Copeland A."/>
            <person name="Barry K.W."/>
            <person name="Cichocki N."/>
            <person name="Veneault-Fourrey C."/>
            <person name="LaButti K."/>
            <person name="Lindquist E.A."/>
            <person name="Lipzen A."/>
            <person name="Lundell T."/>
            <person name="Morin E."/>
            <person name="Murat C."/>
            <person name="Sun H."/>
            <person name="Tunlid A."/>
            <person name="Henrissat B."/>
            <person name="Grigoriev I.V."/>
            <person name="Hibbett D.S."/>
            <person name="Martin F."/>
            <person name="Nordberg H.P."/>
            <person name="Cantor M.N."/>
            <person name="Hua S.X."/>
        </authorList>
    </citation>
    <scope>NUCLEOTIDE SEQUENCE [LARGE SCALE GENOMIC DNA]</scope>
    <source>
        <strain evidence="3">h7</strain>
    </source>
</reference>
<proteinExistence type="inferred from homology"/>
<dbReference type="SUPFAM" id="SSF89796">
    <property type="entry name" value="CoA-transferase family III (CaiB/BaiF)"/>
    <property type="match status" value="2"/>
</dbReference>
<dbReference type="Proteomes" id="UP000053424">
    <property type="component" value="Unassembled WGS sequence"/>
</dbReference>
<dbReference type="PANTHER" id="PTHR48229">
    <property type="entry name" value="CAIB/BAIF FAMILY ENZYME (AFU_ORTHOLOGUE AFUA_1G05360)-RELATED"/>
    <property type="match status" value="1"/>
</dbReference>
<dbReference type="AlphaFoldDB" id="A0A0C2XFM6"/>
<dbReference type="STRING" id="686832.A0A0C2XFM6"/>
<gene>
    <name evidence="2" type="ORF">M413DRAFT_77989</name>
</gene>